<evidence type="ECO:0000259" key="1">
    <source>
        <dbReference type="Pfam" id="PF01609"/>
    </source>
</evidence>
<gene>
    <name evidence="3" type="ORF">ACFPZI_22340</name>
</gene>
<dbReference type="Pfam" id="PF13006">
    <property type="entry name" value="Nterm_IS4"/>
    <property type="match status" value="1"/>
</dbReference>
<evidence type="ECO:0000313" key="4">
    <source>
        <dbReference type="Proteomes" id="UP001596180"/>
    </source>
</evidence>
<dbReference type="InterPro" id="IPR012337">
    <property type="entry name" value="RNaseH-like_sf"/>
</dbReference>
<accession>A0ABW1E2C3</accession>
<dbReference type="EMBL" id="JBHSOA010000049">
    <property type="protein sequence ID" value="MFC5854433.1"/>
    <property type="molecule type" value="Genomic_DNA"/>
</dbReference>
<name>A0ABW1E2C3_9ACTN</name>
<keyword evidence="4" id="KW-1185">Reference proteome</keyword>
<feature type="domain" description="Transposase IS4 N-terminal" evidence="2">
    <location>
        <begin position="28"/>
        <end position="120"/>
    </location>
</feature>
<sequence>MPVHCVSPSALTTITRTVTVAAGRFAPGHLGELTPVMPFELVDAVLSETGTVQRRLRDLPSRVGVYFLLAMCLFPEIGYRLVWDKLTAGLSGMPVVCPSTKALRDLRRRVGSAPVRVLFEVLAGPLAQPTTPGVRFGPYRTVSFDGCSSIKVPDSERNRGWLGRCAHGGYPQVELMTLVETGTRAVIGAVFGPTREGETSYATRLLHHLGPEMLVLWDRGFDGNDFLAAVHSTGAQVLGRINQRRRPPVLKALADSFYLSVIGGVQVRIIEARVSVLCTDGSAFEGSYRLATTLLDTRRYPADRLVHLYHERWEHESAYYALRHTILHARVLRSHDPVGVEQEMWALLTLYQLLRRTMVEAAESRPGTDPDRCGFTIALQTARDLLVCAGGVFEQGIGEIGRRVLSTLSPARRSRVSTRKVKSPISRYAERKLDGRPDSSKVVISTTITLLPPPLPQPALPATTDQENTGNRMARVLTILQAEPERLWRSREIAVLLGDVTLVATYRQLARWTERGKIKRVRTGRYAAITQIPNPLRDQRKR</sequence>
<dbReference type="SUPFAM" id="SSF53098">
    <property type="entry name" value="Ribonuclease H-like"/>
    <property type="match status" value="1"/>
</dbReference>
<organism evidence="3 4">
    <name type="scientific">Streptomyces chlorus</name>
    <dbReference type="NCBI Taxonomy" id="887452"/>
    <lineage>
        <taxon>Bacteria</taxon>
        <taxon>Bacillati</taxon>
        <taxon>Actinomycetota</taxon>
        <taxon>Actinomycetes</taxon>
        <taxon>Kitasatosporales</taxon>
        <taxon>Streptomycetaceae</taxon>
        <taxon>Streptomyces</taxon>
    </lineage>
</organism>
<dbReference type="RefSeq" id="WP_381365735.1">
    <property type="nucleotide sequence ID" value="NZ_JBHSOA010000049.1"/>
</dbReference>
<evidence type="ECO:0000313" key="3">
    <source>
        <dbReference type="EMBL" id="MFC5854433.1"/>
    </source>
</evidence>
<dbReference type="PANTHER" id="PTHR37529">
    <property type="entry name" value="TRANSPOSASE INSG FOR INSERTION SEQUENCE ELEMENT IS4-RELATED"/>
    <property type="match status" value="1"/>
</dbReference>
<evidence type="ECO:0000259" key="2">
    <source>
        <dbReference type="Pfam" id="PF13006"/>
    </source>
</evidence>
<dbReference type="Proteomes" id="UP001596180">
    <property type="component" value="Unassembled WGS sequence"/>
</dbReference>
<proteinExistence type="predicted"/>
<dbReference type="NCBIfam" id="NF033592">
    <property type="entry name" value="transpos_IS4_1"/>
    <property type="match status" value="1"/>
</dbReference>
<feature type="domain" description="Transposase IS4-like" evidence="1">
    <location>
        <begin position="148"/>
        <end position="352"/>
    </location>
</feature>
<dbReference type="Pfam" id="PF01609">
    <property type="entry name" value="DDE_Tnp_1"/>
    <property type="match status" value="1"/>
</dbReference>
<dbReference type="InterPro" id="IPR024473">
    <property type="entry name" value="Transposases_IS4_N"/>
</dbReference>
<reference evidence="4" key="1">
    <citation type="journal article" date="2019" name="Int. J. Syst. Evol. Microbiol.">
        <title>The Global Catalogue of Microorganisms (GCM) 10K type strain sequencing project: providing services to taxonomists for standard genome sequencing and annotation.</title>
        <authorList>
            <consortium name="The Broad Institute Genomics Platform"/>
            <consortium name="The Broad Institute Genome Sequencing Center for Infectious Disease"/>
            <person name="Wu L."/>
            <person name="Ma J."/>
        </authorList>
    </citation>
    <scope>NUCLEOTIDE SEQUENCE [LARGE SCALE GENOMIC DNA]</scope>
    <source>
        <strain evidence="4">JCM 10411</strain>
    </source>
</reference>
<protein>
    <submittedName>
        <fullName evidence="3">IS4 family transposase</fullName>
    </submittedName>
</protein>
<dbReference type="InterPro" id="IPR047952">
    <property type="entry name" value="Transpos_IS4"/>
</dbReference>
<comment type="caution">
    <text evidence="3">The sequence shown here is derived from an EMBL/GenBank/DDBJ whole genome shotgun (WGS) entry which is preliminary data.</text>
</comment>
<dbReference type="InterPro" id="IPR002559">
    <property type="entry name" value="Transposase_11"/>
</dbReference>
<dbReference type="PANTHER" id="PTHR37529:SF1">
    <property type="entry name" value="TRANSPOSASE INSG FOR INSERTION SEQUENCE ELEMENT IS4-RELATED"/>
    <property type="match status" value="1"/>
</dbReference>